<name>A0A4Q2UE17_9BACT</name>
<dbReference type="EC" id="2.1.1.44" evidence="4"/>
<dbReference type="InterPro" id="IPR051128">
    <property type="entry name" value="EgtD_Methyltrsf_superfamily"/>
</dbReference>
<keyword evidence="2 4" id="KW-0808">Transferase</keyword>
<feature type="domain" description="Histidine-specific methyltransferase SAM-dependent" evidence="3">
    <location>
        <begin position="10"/>
        <end position="317"/>
    </location>
</feature>
<dbReference type="Gene3D" id="3.40.50.150">
    <property type="entry name" value="Vaccinia Virus protein VP39"/>
    <property type="match status" value="1"/>
</dbReference>
<dbReference type="InterPro" id="IPR029063">
    <property type="entry name" value="SAM-dependent_MTases_sf"/>
</dbReference>
<dbReference type="InterPro" id="IPR035094">
    <property type="entry name" value="EgtD"/>
</dbReference>
<dbReference type="SUPFAM" id="SSF53335">
    <property type="entry name" value="S-adenosyl-L-methionine-dependent methyltransferases"/>
    <property type="match status" value="1"/>
</dbReference>
<evidence type="ECO:0000256" key="2">
    <source>
        <dbReference type="ARBA" id="ARBA00022679"/>
    </source>
</evidence>
<comment type="caution">
    <text evidence="4">The sequence shown here is derived from an EMBL/GenBank/DDBJ whole genome shotgun (WGS) entry which is preliminary data.</text>
</comment>
<dbReference type="Proteomes" id="UP000290407">
    <property type="component" value="Unassembled WGS sequence"/>
</dbReference>
<keyword evidence="5" id="KW-1185">Reference proteome</keyword>
<dbReference type="InterPro" id="IPR019257">
    <property type="entry name" value="MeTrfase_dom"/>
</dbReference>
<dbReference type="GO" id="GO:0052706">
    <property type="term" value="F:L-histidine N(alpha)-methyltransferase activity"/>
    <property type="evidence" value="ECO:0007669"/>
    <property type="project" value="UniProtKB-EC"/>
</dbReference>
<dbReference type="NCBIfam" id="TIGR03438">
    <property type="entry name" value="egtD_ergothio"/>
    <property type="match status" value="1"/>
</dbReference>
<dbReference type="Pfam" id="PF10017">
    <property type="entry name" value="Methyltransf_33"/>
    <property type="match status" value="1"/>
</dbReference>
<evidence type="ECO:0000313" key="5">
    <source>
        <dbReference type="Proteomes" id="UP000290407"/>
    </source>
</evidence>
<protein>
    <submittedName>
        <fullName evidence="4">L-histidine N(Alpha)-methyltransferase</fullName>
        <ecNumber evidence="4">2.1.1.44</ecNumber>
    </submittedName>
</protein>
<dbReference type="RefSeq" id="WP_129605510.1">
    <property type="nucleotide sequence ID" value="NZ_SBLB01000009.1"/>
</dbReference>
<dbReference type="PIRSF" id="PIRSF018005">
    <property type="entry name" value="UCP018005"/>
    <property type="match status" value="1"/>
</dbReference>
<dbReference type="PANTHER" id="PTHR43397:SF1">
    <property type="entry name" value="ERGOTHIONEINE BIOSYNTHESIS PROTEIN 1"/>
    <property type="match status" value="1"/>
</dbReference>
<reference evidence="4 5" key="1">
    <citation type="submission" date="2019-01" db="EMBL/GenBank/DDBJ databases">
        <title>Spirosoma flava sp. nov., a propanil-degrading bacterium isolated from herbicide-contaminated soil.</title>
        <authorList>
            <person name="Zhang L."/>
            <person name="Jiang J.-D."/>
        </authorList>
    </citation>
    <scope>NUCLEOTIDE SEQUENCE [LARGE SCALE GENOMIC DNA]</scope>
    <source>
        <strain evidence="4 5">TY50</strain>
    </source>
</reference>
<proteinExistence type="predicted"/>
<organism evidence="4 5">
    <name type="scientific">Spirosoma sordidisoli</name>
    <dbReference type="NCBI Taxonomy" id="2502893"/>
    <lineage>
        <taxon>Bacteria</taxon>
        <taxon>Pseudomonadati</taxon>
        <taxon>Bacteroidota</taxon>
        <taxon>Cytophagia</taxon>
        <taxon>Cytophagales</taxon>
        <taxon>Cytophagaceae</taxon>
        <taxon>Spirosoma</taxon>
    </lineage>
</organism>
<dbReference type="AlphaFoldDB" id="A0A4Q2UE17"/>
<sequence length="319" mass="36096">MQLTQVDSAFRRDVIRGLSASPKFLLSKYFYDARGDALFQQIMRCPEYYLTRAEEEILRDNSRDILRACTALHPTFDIVELGAGDASKTTYLLRAAMDLTFSNRYVPIDISASMVEQLTQTLPAQLPGLAVDGLAGEYFPMLAQLKNNGPTPKLVLFLGGTIGNLLPTEAIGFCKELNSYLKPGDYALMGFDLRKDPQTILNAYNDRGGLTRAFNLNLLHRINEELGGTFDPADFVHFPVYDPVTGACKSYLVSTRRHDIRLDDGTRFQFEKDEPIYMEISQKYTQTQIAELGREAGFEPIQTYIDSQQRFTDVLWRKP</sequence>
<keyword evidence="1 4" id="KW-0489">Methyltransferase</keyword>
<dbReference type="InterPro" id="IPR017804">
    <property type="entry name" value="MeTrfase_EgtD-like"/>
</dbReference>
<accession>A0A4Q2UE17</accession>
<evidence type="ECO:0000259" key="3">
    <source>
        <dbReference type="Pfam" id="PF10017"/>
    </source>
</evidence>
<dbReference type="EMBL" id="SBLB01000009">
    <property type="protein sequence ID" value="RYC67096.1"/>
    <property type="molecule type" value="Genomic_DNA"/>
</dbReference>
<evidence type="ECO:0000313" key="4">
    <source>
        <dbReference type="EMBL" id="RYC67096.1"/>
    </source>
</evidence>
<dbReference type="PANTHER" id="PTHR43397">
    <property type="entry name" value="ERGOTHIONEINE BIOSYNTHESIS PROTEIN 1"/>
    <property type="match status" value="1"/>
</dbReference>
<dbReference type="GO" id="GO:0032259">
    <property type="term" value="P:methylation"/>
    <property type="evidence" value="ECO:0007669"/>
    <property type="project" value="UniProtKB-KW"/>
</dbReference>
<evidence type="ECO:0000256" key="1">
    <source>
        <dbReference type="ARBA" id="ARBA00022603"/>
    </source>
</evidence>
<gene>
    <name evidence="4" type="primary">egtD</name>
    <name evidence="4" type="ORF">EQG79_25790</name>
</gene>